<organism evidence="11 12">
    <name type="scientific">Reticulomyxa filosa</name>
    <dbReference type="NCBI Taxonomy" id="46433"/>
    <lineage>
        <taxon>Eukaryota</taxon>
        <taxon>Sar</taxon>
        <taxon>Rhizaria</taxon>
        <taxon>Retaria</taxon>
        <taxon>Foraminifera</taxon>
        <taxon>Monothalamids</taxon>
        <taxon>Reticulomyxidae</taxon>
        <taxon>Reticulomyxa</taxon>
    </lineage>
</organism>
<evidence type="ECO:0000256" key="6">
    <source>
        <dbReference type="ARBA" id="ARBA00048336"/>
    </source>
</evidence>
<dbReference type="OrthoDB" id="10249888at2759"/>
<dbReference type="Gene3D" id="2.40.50.100">
    <property type="match status" value="1"/>
</dbReference>
<feature type="domain" description="BRCT" evidence="9">
    <location>
        <begin position="536"/>
        <end position="631"/>
    </location>
</feature>
<feature type="region of interest" description="Disordered" evidence="8">
    <location>
        <begin position="706"/>
        <end position="812"/>
    </location>
</feature>
<feature type="region of interest" description="Disordered" evidence="8">
    <location>
        <begin position="832"/>
        <end position="856"/>
    </location>
</feature>
<feature type="domain" description="FCP1 homology" evidence="10">
    <location>
        <begin position="226"/>
        <end position="412"/>
    </location>
</feature>
<evidence type="ECO:0000256" key="7">
    <source>
        <dbReference type="SAM" id="Coils"/>
    </source>
</evidence>
<accession>X6NJ51</accession>
<dbReference type="InterPro" id="IPR004274">
    <property type="entry name" value="FCP1_dom"/>
</dbReference>
<feature type="compositionally biased region" description="Basic residues" evidence="8">
    <location>
        <begin position="1207"/>
        <end position="1233"/>
    </location>
</feature>
<dbReference type="InterPro" id="IPR001357">
    <property type="entry name" value="BRCT_dom"/>
</dbReference>
<evidence type="ECO:0000256" key="2">
    <source>
        <dbReference type="ARBA" id="ARBA00013081"/>
    </source>
</evidence>
<dbReference type="PROSITE" id="PS50969">
    <property type="entry name" value="FCP1"/>
    <property type="match status" value="1"/>
</dbReference>
<feature type="region of interest" description="Disordered" evidence="8">
    <location>
        <begin position="1114"/>
        <end position="1286"/>
    </location>
</feature>
<keyword evidence="7" id="KW-0175">Coiled coil</keyword>
<feature type="compositionally biased region" description="Polar residues" evidence="8">
    <location>
        <begin position="834"/>
        <end position="844"/>
    </location>
</feature>
<reference evidence="11 12" key="1">
    <citation type="journal article" date="2013" name="Curr. Biol.">
        <title>The Genome of the Foraminiferan Reticulomyxa filosa.</title>
        <authorList>
            <person name="Glockner G."/>
            <person name="Hulsmann N."/>
            <person name="Schleicher M."/>
            <person name="Noegel A.A."/>
            <person name="Eichinger L."/>
            <person name="Gallinger C."/>
            <person name="Pawlowski J."/>
            <person name="Sierra R."/>
            <person name="Euteneuer U."/>
            <person name="Pillet L."/>
            <person name="Moustafa A."/>
            <person name="Platzer M."/>
            <person name="Groth M."/>
            <person name="Szafranski K."/>
            <person name="Schliwa M."/>
        </authorList>
    </citation>
    <scope>NUCLEOTIDE SEQUENCE [LARGE SCALE GENOMIC DNA]</scope>
</reference>
<feature type="compositionally biased region" description="Low complexity" evidence="8">
    <location>
        <begin position="777"/>
        <end position="794"/>
    </location>
</feature>
<gene>
    <name evidence="11" type="ORF">RFI_11219</name>
</gene>
<dbReference type="Pfam" id="PF00533">
    <property type="entry name" value="BRCT"/>
    <property type="match status" value="1"/>
</dbReference>
<feature type="region of interest" description="Disordered" evidence="8">
    <location>
        <begin position="397"/>
        <end position="465"/>
    </location>
</feature>
<comment type="subcellular location">
    <subcellularLocation>
        <location evidence="1">Nucleus</location>
    </subcellularLocation>
</comment>
<dbReference type="SUPFAM" id="SSF56784">
    <property type="entry name" value="HAD-like"/>
    <property type="match status" value="1"/>
</dbReference>
<evidence type="ECO:0000256" key="8">
    <source>
        <dbReference type="SAM" id="MobiDB-lite"/>
    </source>
</evidence>
<feature type="compositionally biased region" description="Polar residues" evidence="8">
    <location>
        <begin position="706"/>
        <end position="744"/>
    </location>
</feature>
<evidence type="ECO:0000259" key="9">
    <source>
        <dbReference type="PROSITE" id="PS50172"/>
    </source>
</evidence>
<evidence type="ECO:0000313" key="11">
    <source>
        <dbReference type="EMBL" id="ETO25918.1"/>
    </source>
</evidence>
<evidence type="ECO:0000256" key="5">
    <source>
        <dbReference type="ARBA" id="ARBA00047761"/>
    </source>
</evidence>
<keyword evidence="4" id="KW-0539">Nucleus</keyword>
<dbReference type="CDD" id="cd07521">
    <property type="entry name" value="HAD_FCP1-like"/>
    <property type="match status" value="1"/>
</dbReference>
<sequence length="1374" mass="157929">MKTNQMDRIKVALPSVGKLTKWEIKENDKVEKGQRIGIIETKDARKCGLLAPMGGIIQHLSAMPTPFSYLPQGTVIAYILTNNMPGWKHHVINPKYTLFSKYQTIQQKQAFCDLSPKVFFWFDLKSKIRKEKSSKKLGYTFEQVKNELASQLQERRAFEKRNMSPPPFYLNTTQLKIMTSLFNIVPSNNNNNNNYNNYNYYYNNNLQNDLVLTNKEKLELRTQQLHNMEKLVLVLDLDHTLVHATRNPRAAELMSSHTHPVSPFKDSIHQIIFTQPNKDGKPQLQRYWIKERPHLRTFLNVMRKHFKLAIYTMGIRAYAHEVLKVIDPTEEIFKQCMITRETHEEMCNTSENKLKRLSNLIVQCEESMILIVDDMPKMWMTPKHVIQVPKFEFFPPEIEEDDDRDNDNDDNDDDDGGENNNNNNNRHRHRHRHRHHHHHHHHQQQQQQEQSPFYKHGTNNVSKDPLEEEKWGLPHLLQKNDCNILLNIGNLLQAVHRIYYYSSTQFQNNSKKSLSDYLISCNILKFNDCSVIYEKMKEMVFENCVVTFSGLMSNSLKHYEDDEMWRLIKTHGGTCVDHLNDKVTHLVCRVGMTQQVGICQSRFPHVKIVHWTWIYQSVHALKALDTTLFHFLNPPNIAIVNICFLFFFPPMTLIDPSELSNHYITRYGLKDNQVPPYLSNKIDVEKICSIRVRYLDNLWSAEDSATQKEQVQDHQVPQKASTPPSPTKVYTQDQSQAQVQETAPPSTPEKELDNKSMTTSSNNCSGGTQRRALRRPNNNNNNNDNNNDNNNNNNSKESDQMREDDRKISWNDTEITTGYPSITDFDIVADIDNKTPTDNGPQVGSESSSETMRETEQHSLLYAVDTVADSQANGNDLQTWENIVKFFAQSFLKSSAANGQKWVGLKDVYEHLCRHSIDPKILESLKIFPNANECKCLQEIPHFVTKISNGELWFAVDEDEEIAEGNKMLLRHIQQTLLNHAQRIPFSKDESRHKGGGGGMVNTVGSVFHPATPTASVAISRPHSLSPPSHLLNVPRANVINFPIQDADMFRTASLNPVPNKSIRDMPNNLQRGVIPHTEQRRFPEPAPSMGSQAEPPPIVFSIIAPGDAPRHFPNSEHSNVSRAPIPIPSLFEPHGNPNASLNSNLPHHSGGPFPHLNRSAVPFSNNPRRLGRNNHPMRRNENLQKNFVRMSINSDDNRNRYPNNNKYRHSHSRSRSYGRGRGRSHSRGRSRSRSRDRNGSRNRNHSQGRGHYQSRSRSGSRDIYHKKQKYSPHQHGNTNRRKYNTNTNLNHNRDTEHHRGAGANSHFDEKNVSNEIGIILAIQIIIVTVTTPKVLQRNTEKSGHHPPLLVRIGKKESALVPNASLNMATVHMT</sequence>
<evidence type="ECO:0000259" key="10">
    <source>
        <dbReference type="PROSITE" id="PS50969"/>
    </source>
</evidence>
<comment type="caution">
    <text evidence="11">The sequence shown here is derived from an EMBL/GenBank/DDBJ whole genome shotgun (WGS) entry which is preliminary data.</text>
</comment>
<dbReference type="GO" id="GO:0005634">
    <property type="term" value="C:nucleus"/>
    <property type="evidence" value="ECO:0007669"/>
    <property type="project" value="UniProtKB-SubCell"/>
</dbReference>
<comment type="catalytic activity">
    <reaction evidence="6">
        <text>O-phospho-L-threonyl-[protein] + H2O = L-threonyl-[protein] + phosphate</text>
        <dbReference type="Rhea" id="RHEA:47004"/>
        <dbReference type="Rhea" id="RHEA-COMP:11060"/>
        <dbReference type="Rhea" id="RHEA-COMP:11605"/>
        <dbReference type="ChEBI" id="CHEBI:15377"/>
        <dbReference type="ChEBI" id="CHEBI:30013"/>
        <dbReference type="ChEBI" id="CHEBI:43474"/>
        <dbReference type="ChEBI" id="CHEBI:61977"/>
        <dbReference type="EC" id="3.1.3.16"/>
    </reaction>
</comment>
<name>X6NJ51_RETFI</name>
<feature type="compositionally biased region" description="Basic residues" evidence="8">
    <location>
        <begin position="1241"/>
        <end position="1255"/>
    </location>
</feature>
<dbReference type="Proteomes" id="UP000023152">
    <property type="component" value="Unassembled WGS sequence"/>
</dbReference>
<dbReference type="InterPro" id="IPR039189">
    <property type="entry name" value="Fcp1"/>
</dbReference>
<dbReference type="Gene3D" id="3.40.50.10190">
    <property type="entry name" value="BRCT domain"/>
    <property type="match status" value="1"/>
</dbReference>
<dbReference type="InterPro" id="IPR036420">
    <property type="entry name" value="BRCT_dom_sf"/>
</dbReference>
<feature type="compositionally biased region" description="Basic residues" evidence="8">
    <location>
        <begin position="1267"/>
        <end position="1284"/>
    </location>
</feature>
<dbReference type="SMART" id="SM00577">
    <property type="entry name" value="CPDc"/>
    <property type="match status" value="1"/>
</dbReference>
<protein>
    <recommendedName>
        <fullName evidence="2">protein-serine/threonine phosphatase</fullName>
        <ecNumber evidence="2">3.1.3.16</ecNumber>
    </recommendedName>
</protein>
<dbReference type="Gene3D" id="3.40.50.1000">
    <property type="entry name" value="HAD superfamily/HAD-like"/>
    <property type="match status" value="1"/>
</dbReference>
<dbReference type="EC" id="3.1.3.16" evidence="2"/>
<comment type="catalytic activity">
    <reaction evidence="5">
        <text>O-phospho-L-seryl-[protein] + H2O = L-seryl-[protein] + phosphate</text>
        <dbReference type="Rhea" id="RHEA:20629"/>
        <dbReference type="Rhea" id="RHEA-COMP:9863"/>
        <dbReference type="Rhea" id="RHEA-COMP:11604"/>
        <dbReference type="ChEBI" id="CHEBI:15377"/>
        <dbReference type="ChEBI" id="CHEBI:29999"/>
        <dbReference type="ChEBI" id="CHEBI:43474"/>
        <dbReference type="ChEBI" id="CHEBI:83421"/>
        <dbReference type="EC" id="3.1.3.16"/>
    </reaction>
</comment>
<dbReference type="SUPFAM" id="SSF52113">
    <property type="entry name" value="BRCT domain"/>
    <property type="match status" value="1"/>
</dbReference>
<evidence type="ECO:0000256" key="1">
    <source>
        <dbReference type="ARBA" id="ARBA00004123"/>
    </source>
</evidence>
<keyword evidence="3" id="KW-0378">Hydrolase</keyword>
<keyword evidence="12" id="KW-1185">Reference proteome</keyword>
<dbReference type="PANTHER" id="PTHR23081:SF36">
    <property type="entry name" value="RNA POLYMERASE II SUBUNIT A C-TERMINAL DOMAIN PHOSPHATASE"/>
    <property type="match status" value="1"/>
</dbReference>
<evidence type="ECO:0000313" key="12">
    <source>
        <dbReference type="Proteomes" id="UP000023152"/>
    </source>
</evidence>
<evidence type="ECO:0000256" key="3">
    <source>
        <dbReference type="ARBA" id="ARBA00022801"/>
    </source>
</evidence>
<feature type="coiled-coil region" evidence="7">
    <location>
        <begin position="340"/>
        <end position="367"/>
    </location>
</feature>
<feature type="region of interest" description="Disordered" evidence="8">
    <location>
        <begin position="988"/>
        <end position="1007"/>
    </location>
</feature>
<dbReference type="GO" id="GO:0008420">
    <property type="term" value="F:RNA polymerase II CTD heptapeptide repeat phosphatase activity"/>
    <property type="evidence" value="ECO:0007669"/>
    <property type="project" value="InterPro"/>
</dbReference>
<feature type="compositionally biased region" description="Acidic residues" evidence="8">
    <location>
        <begin position="397"/>
        <end position="417"/>
    </location>
</feature>
<feature type="compositionally biased region" description="Basic residues" evidence="8">
    <location>
        <begin position="425"/>
        <end position="443"/>
    </location>
</feature>
<dbReference type="SMART" id="SM00292">
    <property type="entry name" value="BRCT"/>
    <property type="match status" value="1"/>
</dbReference>
<proteinExistence type="predicted"/>
<dbReference type="Pfam" id="PF03031">
    <property type="entry name" value="NIF"/>
    <property type="match status" value="1"/>
</dbReference>
<dbReference type="InterPro" id="IPR036412">
    <property type="entry name" value="HAD-like_sf"/>
</dbReference>
<dbReference type="PANTHER" id="PTHR23081">
    <property type="entry name" value="RNA POLYMERASE II CTD PHOSPHATASE"/>
    <property type="match status" value="1"/>
</dbReference>
<feature type="compositionally biased region" description="Polar residues" evidence="8">
    <location>
        <begin position="1138"/>
        <end position="1147"/>
    </location>
</feature>
<dbReference type="PROSITE" id="PS50172">
    <property type="entry name" value="BRCT"/>
    <property type="match status" value="1"/>
</dbReference>
<evidence type="ECO:0000256" key="4">
    <source>
        <dbReference type="ARBA" id="ARBA00023242"/>
    </source>
</evidence>
<feature type="compositionally biased region" description="Basic and acidic residues" evidence="8">
    <location>
        <begin position="796"/>
        <end position="809"/>
    </location>
</feature>
<dbReference type="EMBL" id="ASPP01008208">
    <property type="protein sequence ID" value="ETO25918.1"/>
    <property type="molecule type" value="Genomic_DNA"/>
</dbReference>
<dbReference type="InterPro" id="IPR023214">
    <property type="entry name" value="HAD_sf"/>
</dbReference>
<feature type="compositionally biased region" description="Polar residues" evidence="8">
    <location>
        <begin position="755"/>
        <end position="768"/>
    </location>
</feature>